<evidence type="ECO:0000259" key="2">
    <source>
        <dbReference type="Pfam" id="PF25037"/>
    </source>
</evidence>
<feature type="domain" description="Intermembrane lipid transfer protein VPS13-like C-terminal" evidence="2">
    <location>
        <begin position="79"/>
        <end position="156"/>
    </location>
</feature>
<organism evidence="3 4">
    <name type="scientific">Sphaeroforma arctica JP610</name>
    <dbReference type="NCBI Taxonomy" id="667725"/>
    <lineage>
        <taxon>Eukaryota</taxon>
        <taxon>Ichthyosporea</taxon>
        <taxon>Ichthyophonida</taxon>
        <taxon>Sphaeroforma</taxon>
    </lineage>
</organism>
<evidence type="ECO:0000256" key="1">
    <source>
        <dbReference type="ARBA" id="ARBA00006545"/>
    </source>
</evidence>
<protein>
    <recommendedName>
        <fullName evidence="2">Intermembrane lipid transfer protein VPS13-like C-terminal domain-containing protein</fullName>
    </recommendedName>
</protein>
<dbReference type="RefSeq" id="XP_014157062.1">
    <property type="nucleotide sequence ID" value="XM_014301587.1"/>
</dbReference>
<reference evidence="3 4" key="1">
    <citation type="submission" date="2011-02" db="EMBL/GenBank/DDBJ databases">
        <title>The Genome Sequence of Sphaeroforma arctica JP610.</title>
        <authorList>
            <consortium name="The Broad Institute Genome Sequencing Platform"/>
            <person name="Russ C."/>
            <person name="Cuomo C."/>
            <person name="Young S.K."/>
            <person name="Zeng Q."/>
            <person name="Gargeya S."/>
            <person name="Alvarado L."/>
            <person name="Berlin A."/>
            <person name="Chapman S.B."/>
            <person name="Chen Z."/>
            <person name="Freedman E."/>
            <person name="Gellesch M."/>
            <person name="Goldberg J."/>
            <person name="Griggs A."/>
            <person name="Gujja S."/>
            <person name="Heilman E."/>
            <person name="Heiman D."/>
            <person name="Howarth C."/>
            <person name="Mehta T."/>
            <person name="Neiman D."/>
            <person name="Pearson M."/>
            <person name="Roberts A."/>
            <person name="Saif S."/>
            <person name="Shea T."/>
            <person name="Shenoy N."/>
            <person name="Sisk P."/>
            <person name="Stolte C."/>
            <person name="Sykes S."/>
            <person name="White J."/>
            <person name="Yandava C."/>
            <person name="Burger G."/>
            <person name="Gray M.W."/>
            <person name="Holland P.W.H."/>
            <person name="King N."/>
            <person name="Lang F.B.F."/>
            <person name="Roger A.J."/>
            <person name="Ruiz-Trillo I."/>
            <person name="Haas B."/>
            <person name="Nusbaum C."/>
            <person name="Birren B."/>
        </authorList>
    </citation>
    <scope>NUCLEOTIDE SEQUENCE [LARGE SCALE GENOMIC DNA]</scope>
    <source>
        <strain evidence="3 4">JP610</strain>
    </source>
</reference>
<dbReference type="AlphaFoldDB" id="A0A0L0G263"/>
<accession>A0A0L0G263</accession>
<dbReference type="OrthoDB" id="272810at2759"/>
<evidence type="ECO:0000313" key="4">
    <source>
        <dbReference type="Proteomes" id="UP000054560"/>
    </source>
</evidence>
<dbReference type="Proteomes" id="UP000054560">
    <property type="component" value="Unassembled WGS sequence"/>
</dbReference>
<keyword evidence="4" id="KW-1185">Reference proteome</keyword>
<proteinExistence type="inferred from homology"/>
<name>A0A0L0G263_9EUKA</name>
<dbReference type="GO" id="GO:0006623">
    <property type="term" value="P:protein targeting to vacuole"/>
    <property type="evidence" value="ECO:0007669"/>
    <property type="project" value="TreeGrafter"/>
</dbReference>
<dbReference type="GeneID" id="25905070"/>
<dbReference type="InterPro" id="IPR056748">
    <property type="entry name" value="VPS13-like_C"/>
</dbReference>
<dbReference type="Pfam" id="PF25037">
    <property type="entry name" value="VPS13_C"/>
    <property type="match status" value="1"/>
</dbReference>
<dbReference type="PANTHER" id="PTHR16166:SF93">
    <property type="entry name" value="INTERMEMBRANE LIPID TRANSFER PROTEIN VPS13"/>
    <property type="match status" value="1"/>
</dbReference>
<sequence length="273" mass="29700">MKSGLTGMTTGILGGISGIVSQPVRGAKDDGASGFMKGLGKGVVGAFTKPASGVMDFGLDTMSALRDSTRGPKCSATVMRLQRHIPPGGIIVPYSEHSAKGQRLFYSYQALTPRDTDQIDEGITEHYYAHSKLKNGHYLLITTQRILELEAQQGEGDSDSGCELQLQLHTSATVRGVCHVEIVRTGDEIMLHLRVERSQFRTAVSTPNTAASRNMSWTSSFKVPKPRSLAIEEGIVHCNAAALTHKGAVEMRDNIMAVVTLYQHELKVKRFED</sequence>
<gene>
    <name evidence="3" type="ORF">SARC_04566</name>
</gene>
<comment type="similarity">
    <text evidence="1">Belongs to the VPS13 family.</text>
</comment>
<dbReference type="GO" id="GO:0045053">
    <property type="term" value="P:protein retention in Golgi apparatus"/>
    <property type="evidence" value="ECO:0007669"/>
    <property type="project" value="TreeGrafter"/>
</dbReference>
<dbReference type="EMBL" id="KQ241858">
    <property type="protein sequence ID" value="KNC83160.1"/>
    <property type="molecule type" value="Genomic_DNA"/>
</dbReference>
<dbReference type="PANTHER" id="PTHR16166">
    <property type="entry name" value="VACUOLAR PROTEIN SORTING-ASSOCIATED PROTEIN VPS13"/>
    <property type="match status" value="1"/>
</dbReference>
<dbReference type="STRING" id="667725.A0A0L0G263"/>
<dbReference type="eggNOG" id="KOG1796">
    <property type="taxonomic scope" value="Eukaryota"/>
</dbReference>
<dbReference type="InterPro" id="IPR026847">
    <property type="entry name" value="VPS13"/>
</dbReference>
<evidence type="ECO:0000313" key="3">
    <source>
        <dbReference type="EMBL" id="KNC83160.1"/>
    </source>
</evidence>